<name>A0A1B0B7V0_9MUSC</name>
<organism evidence="3 4">
    <name type="scientific">Glossina palpalis gambiensis</name>
    <dbReference type="NCBI Taxonomy" id="67801"/>
    <lineage>
        <taxon>Eukaryota</taxon>
        <taxon>Metazoa</taxon>
        <taxon>Ecdysozoa</taxon>
        <taxon>Arthropoda</taxon>
        <taxon>Hexapoda</taxon>
        <taxon>Insecta</taxon>
        <taxon>Pterygota</taxon>
        <taxon>Neoptera</taxon>
        <taxon>Endopterygota</taxon>
        <taxon>Diptera</taxon>
        <taxon>Brachycera</taxon>
        <taxon>Muscomorpha</taxon>
        <taxon>Hippoboscoidea</taxon>
        <taxon>Glossinidae</taxon>
        <taxon>Glossina</taxon>
    </lineage>
</organism>
<proteinExistence type="predicted"/>
<reference evidence="4" key="1">
    <citation type="submission" date="2015-01" db="EMBL/GenBank/DDBJ databases">
        <authorList>
            <person name="Aksoy S."/>
            <person name="Warren W."/>
            <person name="Wilson R.K."/>
        </authorList>
    </citation>
    <scope>NUCLEOTIDE SEQUENCE [LARGE SCALE GENOMIC DNA]</scope>
    <source>
        <strain evidence="4">IAEA</strain>
    </source>
</reference>
<dbReference type="Proteomes" id="UP000092460">
    <property type="component" value="Unassembled WGS sequence"/>
</dbReference>
<reference evidence="3" key="2">
    <citation type="submission" date="2020-05" db="UniProtKB">
        <authorList>
            <consortium name="EnsemblMetazoa"/>
        </authorList>
    </citation>
    <scope>IDENTIFICATION</scope>
    <source>
        <strain evidence="3">IAEA</strain>
    </source>
</reference>
<feature type="region of interest" description="Disordered" evidence="1">
    <location>
        <begin position="542"/>
        <end position="562"/>
    </location>
</feature>
<evidence type="ECO:0000313" key="3">
    <source>
        <dbReference type="EnsemblMetazoa" id="GPPI021656-PA"/>
    </source>
</evidence>
<dbReference type="EMBL" id="JXJN01009725">
    <property type="status" value="NOT_ANNOTATED_CDS"/>
    <property type="molecule type" value="Genomic_DNA"/>
</dbReference>
<protein>
    <submittedName>
        <fullName evidence="3">Uncharacterized protein</fullName>
    </submittedName>
</protein>
<evidence type="ECO:0000313" key="4">
    <source>
        <dbReference type="Proteomes" id="UP000092460"/>
    </source>
</evidence>
<feature type="chain" id="PRO_5012768735" evidence="2">
    <location>
        <begin position="16"/>
        <end position="1705"/>
    </location>
</feature>
<dbReference type="VEuPathDB" id="VectorBase:GPPI021656"/>
<dbReference type="STRING" id="67801.A0A1B0B7V0"/>
<feature type="signal peptide" evidence="2">
    <location>
        <begin position="1"/>
        <end position="15"/>
    </location>
</feature>
<sequence length="1705" mass="189464">MEILIILGLITAIGADVSDLFAHSNNLQEDGYHYDRPVGYAPFPIYSKYDSPQSELLDYKKRPVIPQYEIRKVQPSSKQEFVKYETVQSTGQKPLQYVSKSDADKPVVPPYKFVGTTVSKFDTPKSQLTISKLDEPKFVIPKYDAAQQSTPKYDVPKFQSTKSLLGTPTPVIPKYEAFQPSLSKHNLQKPQSILTKYELSKPVIANPDIPRPFAPKYEYNKQDSVTTKYQVSKNQFTNYESPKPFSFKHETFKTQIPSFATALHTVQPEIREHDTHEISKPDVPKYEIFKPKPITGKQVDPRSEVTNYETLNLKYETQQIHPLKQKLQEQTQIISKNDIFTYDKSKPPKTGELREDGYHYEIPQKIFEIAKPVIPATQTGQQKLKNEYSQLVSQFTTALPDITTNTVHVVTSAKPHPLSQSAVPLEPVSPAFALHTNTAKKTVVITPKPKIEYAPPVTQEVHAFISSYKPDKVAVRNEHFPPLVQQNIRSDTIEITPTHKPIALVTPQKPARPIKIADEHSLPNYLHTLDNVQPKYKPTLTPAKTTDAQKPQAPTKIANDNLPPKKQIASQFKVQQTPLPFAAPTIPTLAQISVGTTIPFIAKESIITIKPFPPAKVINEYLPPQQLVVPDKEQATQRPIAATTPVYKPISKVAQFIRITTKPEVPGKLTNEYLPPQSVVPTKLGLTQRPVIAATTPAYKLFSEVTSYSKKPQISTKYTNDYLSPQKPVTPVKLEPTERPLIVATFPAYKPISEVTKFSNTPKKPEVPVNFTNEYLPPVKPVGPLIVQPTQRPVIPTTTAYKPISEVTKFVNTPKIPEVPAKFSNEYLPPAKSVDPLKVETTQRPIIAATIPAYRPASQITQFSNTPKKPEAPAIIENEYVPPAKPVVPQKVETTQRPIIAVTIPAYRPASQITQFSNTPKKPEAPAKIENEYLPPAKPVVQQKVETTERPIIAATIPVYRPASQITQFSNTPKKPEVPVKITNEYLPPIKPVVPQKVQTTQRPIIAATIPVYRPASQITQFSNTPKKPEVPVKITNEYLPPIKPVVPQKVQTTQRPIIAATITVYRPVSQITQFSNTPKKPEVPVKITNEYLPPIKPVVPQKITQFSNTPKKPEAPVKVENEYLPPAKPVVQQKVETTQRPIITVTIPAYRPVSQITQFSNTPITTELPFKFTSEYLRPVKPVVPLKVETTQLPIIVATIPDDNPPASGDTQFSAAPKKSEVPTKFISEYVPSYQLVQTTQRPIIVAVTPTYNPFLEIAKNPLVPAKFSNEYLPPQKTITEINVQPTVQTVAAITTTYKPIAVITKSPIIKQTPIVTTKVVDKYLPPKQDIISVKLQTTPKPVLPSASTSSTYKSVSSDTKTLFIHEKSPKVNYDYLPPNRSPAVTSIPLVPFKAVTDPTKKPNTFDDKYIPPTQKDTKPIKVNRTQSKKPITPTTKSTESQKVTPNIKIINTQSKPESTKVTKSIPNKQIVRTTNSPILPQRPIKQFEKVSKLPAKPTNQARPLIQVSKSIPPGQPNNEYLPAVTKFPEPSHSPSALLKEKPEGPTTRAPAPSYKPSQLNNEYLPPATKIPGSAHSSSIFAKPNLVPNKTTLVSSKSSIPASNSKQQVSAPPNPFVNAAITVKPAIHVIPATAKIEHLPTIAKSRSTAISEHLKKGYETPVSKPLLRLNPTPPLQTADAVIVTPNLPHQGYFYPNNPQPPFTF</sequence>
<evidence type="ECO:0000256" key="1">
    <source>
        <dbReference type="SAM" id="MobiDB-lite"/>
    </source>
</evidence>
<keyword evidence="2" id="KW-0732">Signal</keyword>
<evidence type="ECO:0000256" key="2">
    <source>
        <dbReference type="SAM" id="SignalP"/>
    </source>
</evidence>
<dbReference type="EnsemblMetazoa" id="GPPI021656-RA">
    <property type="protein sequence ID" value="GPPI021656-PA"/>
    <property type="gene ID" value="GPPI021656"/>
</dbReference>
<keyword evidence="4" id="KW-1185">Reference proteome</keyword>
<dbReference type="EMBL" id="JXJN01009724">
    <property type="status" value="NOT_ANNOTATED_CDS"/>
    <property type="molecule type" value="Genomic_DNA"/>
</dbReference>
<feature type="region of interest" description="Disordered" evidence="1">
    <location>
        <begin position="1510"/>
        <end position="1577"/>
    </location>
</feature>
<accession>A0A1B0B7V0</accession>